<protein>
    <submittedName>
        <fullName evidence="1">Uncharacterized protein</fullName>
    </submittedName>
</protein>
<name>A0ACB9CXL9_CICIN</name>
<gene>
    <name evidence="1" type="ORF">L2E82_29213</name>
</gene>
<organism evidence="1 2">
    <name type="scientific">Cichorium intybus</name>
    <name type="common">Chicory</name>
    <dbReference type="NCBI Taxonomy" id="13427"/>
    <lineage>
        <taxon>Eukaryota</taxon>
        <taxon>Viridiplantae</taxon>
        <taxon>Streptophyta</taxon>
        <taxon>Embryophyta</taxon>
        <taxon>Tracheophyta</taxon>
        <taxon>Spermatophyta</taxon>
        <taxon>Magnoliopsida</taxon>
        <taxon>eudicotyledons</taxon>
        <taxon>Gunneridae</taxon>
        <taxon>Pentapetalae</taxon>
        <taxon>asterids</taxon>
        <taxon>campanulids</taxon>
        <taxon>Asterales</taxon>
        <taxon>Asteraceae</taxon>
        <taxon>Cichorioideae</taxon>
        <taxon>Cichorieae</taxon>
        <taxon>Cichoriinae</taxon>
        <taxon>Cichorium</taxon>
    </lineage>
</organism>
<reference evidence="2" key="1">
    <citation type="journal article" date="2022" name="Mol. Ecol. Resour.">
        <title>The genomes of chicory, endive, great burdock and yacon provide insights into Asteraceae palaeo-polyploidization history and plant inulin production.</title>
        <authorList>
            <person name="Fan W."/>
            <person name="Wang S."/>
            <person name="Wang H."/>
            <person name="Wang A."/>
            <person name="Jiang F."/>
            <person name="Liu H."/>
            <person name="Zhao H."/>
            <person name="Xu D."/>
            <person name="Zhang Y."/>
        </authorList>
    </citation>
    <scope>NUCLEOTIDE SEQUENCE [LARGE SCALE GENOMIC DNA]</scope>
    <source>
        <strain evidence="2">cv. Punajuju</strain>
    </source>
</reference>
<proteinExistence type="predicted"/>
<dbReference type="Proteomes" id="UP001055811">
    <property type="component" value="Linkage Group LG05"/>
</dbReference>
<dbReference type="EMBL" id="CM042013">
    <property type="protein sequence ID" value="KAI3738928.1"/>
    <property type="molecule type" value="Genomic_DNA"/>
</dbReference>
<comment type="caution">
    <text evidence="1">The sequence shown here is derived from an EMBL/GenBank/DDBJ whole genome shotgun (WGS) entry which is preliminary data.</text>
</comment>
<reference evidence="1 2" key="2">
    <citation type="journal article" date="2022" name="Mol. Ecol. Resour.">
        <title>The genomes of chicory, endive, great burdock and yacon provide insights into Asteraceae paleo-polyploidization history and plant inulin production.</title>
        <authorList>
            <person name="Fan W."/>
            <person name="Wang S."/>
            <person name="Wang H."/>
            <person name="Wang A."/>
            <person name="Jiang F."/>
            <person name="Liu H."/>
            <person name="Zhao H."/>
            <person name="Xu D."/>
            <person name="Zhang Y."/>
        </authorList>
    </citation>
    <scope>NUCLEOTIDE SEQUENCE [LARGE SCALE GENOMIC DNA]</scope>
    <source>
        <strain evidence="2">cv. Punajuju</strain>
        <tissue evidence="1">Leaves</tissue>
    </source>
</reference>
<sequence>MWAPLHHTSIDVIVTTHGGQSSFPLFICLILKAFSLNSFNLIFKFNQAFSFPLFICLILKSFRSRIDLPSKKNLIFKFNQAFSFPPFSLPVS</sequence>
<evidence type="ECO:0000313" key="1">
    <source>
        <dbReference type="EMBL" id="KAI3738928.1"/>
    </source>
</evidence>
<keyword evidence="2" id="KW-1185">Reference proteome</keyword>
<evidence type="ECO:0000313" key="2">
    <source>
        <dbReference type="Proteomes" id="UP001055811"/>
    </source>
</evidence>
<accession>A0ACB9CXL9</accession>